<dbReference type="Pfam" id="PF20125">
    <property type="entry name" value="DUF6515"/>
    <property type="match status" value="1"/>
</dbReference>
<proteinExistence type="predicted"/>
<reference evidence="2" key="1">
    <citation type="journal article" date="2011" name="Environ. Microbiol.">
        <title>Genomic insights into the metabolic potential of the polycyclic aromatic hydrocarbon degrading sulfate-reducing Deltaproteobacterium N47.</title>
        <authorList>
            <person name="Bergmann F."/>
            <person name="Selesi D."/>
            <person name="Weinmaier T."/>
            <person name="Tischler P."/>
            <person name="Rattei T."/>
            <person name="Meckenstock R.U."/>
        </authorList>
    </citation>
    <scope>NUCLEOTIDE SEQUENCE</scope>
</reference>
<organism evidence="2">
    <name type="scientific">uncultured Desulfobacterium sp</name>
    <dbReference type="NCBI Taxonomy" id="201089"/>
    <lineage>
        <taxon>Bacteria</taxon>
        <taxon>Pseudomonadati</taxon>
        <taxon>Thermodesulfobacteriota</taxon>
        <taxon>Desulfobacteria</taxon>
        <taxon>Desulfobacterales</taxon>
        <taxon>Desulfobacteriaceae</taxon>
        <taxon>Desulfobacterium</taxon>
        <taxon>environmental samples</taxon>
    </lineage>
</organism>
<feature type="compositionally biased region" description="Basic and acidic residues" evidence="1">
    <location>
        <begin position="9"/>
        <end position="24"/>
    </location>
</feature>
<feature type="region of interest" description="Disordered" evidence="1">
    <location>
        <begin position="1"/>
        <end position="24"/>
    </location>
</feature>
<protein>
    <recommendedName>
        <fullName evidence="3">Glycine zipper family protein</fullName>
    </recommendedName>
</protein>
<sequence length="200" mass="23284">MSGFNHTAYADRHGRDHHNYNDSRYNHNRHYPARGQYVSRLPHKHWSGDYRGSRYFFSGGIWYRPYGPRFTIVAPPIGLFVPFLPPYFTTIWVGNIPYYYANEAYYTNRGDGYIVVEPPNQEISQAPPPADKMFIYPRLGQSEQQQADDRYQCHSWAASQTNFDPTRPPEHISVSEMGQKRSDYQRAMAACLDGRGYTVK</sequence>
<gene>
    <name evidence="2" type="ORF">N47_G40400</name>
</gene>
<dbReference type="EMBL" id="FR695868">
    <property type="protein sequence ID" value="CBX28716.1"/>
    <property type="molecule type" value="Genomic_DNA"/>
</dbReference>
<dbReference type="AlphaFoldDB" id="E1YDS2"/>
<accession>E1YDS2</accession>
<dbReference type="InterPro" id="IPR045398">
    <property type="entry name" value="DUF6515"/>
</dbReference>
<name>E1YDS2_9BACT</name>
<evidence type="ECO:0008006" key="3">
    <source>
        <dbReference type="Google" id="ProtNLM"/>
    </source>
</evidence>
<evidence type="ECO:0000256" key="1">
    <source>
        <dbReference type="SAM" id="MobiDB-lite"/>
    </source>
</evidence>
<evidence type="ECO:0000313" key="2">
    <source>
        <dbReference type="EMBL" id="CBX28716.1"/>
    </source>
</evidence>